<gene>
    <name evidence="7" type="primary">murR_12</name>
    <name evidence="7" type="ORF">CRLFYP8_02465</name>
</gene>
<protein>
    <submittedName>
        <fullName evidence="7">HTH-type transcriptional regulator MurR</fullName>
    </submittedName>
</protein>
<keyword evidence="4" id="KW-0472">Membrane</keyword>
<dbReference type="PROSITE" id="PS51071">
    <property type="entry name" value="HTH_RPIR"/>
    <property type="match status" value="1"/>
</dbReference>
<dbReference type="CDD" id="cd05013">
    <property type="entry name" value="SIS_RpiR"/>
    <property type="match status" value="1"/>
</dbReference>
<organism evidence="7">
    <name type="scientific">Thomasclavelia ramosa</name>
    <dbReference type="NCBI Taxonomy" id="1547"/>
    <lineage>
        <taxon>Bacteria</taxon>
        <taxon>Bacillati</taxon>
        <taxon>Bacillota</taxon>
        <taxon>Erysipelotrichia</taxon>
        <taxon>Erysipelotrichales</taxon>
        <taxon>Coprobacillaceae</taxon>
        <taxon>Thomasclavelia</taxon>
    </lineage>
</organism>
<dbReference type="GO" id="GO:0003677">
    <property type="term" value="F:DNA binding"/>
    <property type="evidence" value="ECO:0007669"/>
    <property type="project" value="UniProtKB-KW"/>
</dbReference>
<dbReference type="GO" id="GO:0003700">
    <property type="term" value="F:DNA-binding transcription factor activity"/>
    <property type="evidence" value="ECO:0007669"/>
    <property type="project" value="InterPro"/>
</dbReference>
<keyword evidence="4" id="KW-0812">Transmembrane</keyword>
<keyword evidence="4" id="KW-1133">Transmembrane helix</keyword>
<dbReference type="PANTHER" id="PTHR30514:SF10">
    <property type="entry name" value="MURR_RPIR FAMILY TRANSCRIPTIONAL REGULATOR"/>
    <property type="match status" value="1"/>
</dbReference>
<evidence type="ECO:0000256" key="2">
    <source>
        <dbReference type="ARBA" id="ARBA00023125"/>
    </source>
</evidence>
<evidence type="ECO:0000256" key="3">
    <source>
        <dbReference type="ARBA" id="ARBA00023163"/>
    </source>
</evidence>
<dbReference type="EMBL" id="CACRTL010000027">
    <property type="protein sequence ID" value="VYT92215.1"/>
    <property type="molecule type" value="Genomic_DNA"/>
</dbReference>
<dbReference type="GO" id="GO:1901135">
    <property type="term" value="P:carbohydrate derivative metabolic process"/>
    <property type="evidence" value="ECO:0007669"/>
    <property type="project" value="InterPro"/>
</dbReference>
<dbReference type="InterPro" id="IPR009057">
    <property type="entry name" value="Homeodomain-like_sf"/>
</dbReference>
<reference evidence="7" key="1">
    <citation type="submission" date="2019-11" db="EMBL/GenBank/DDBJ databases">
        <authorList>
            <person name="Feng L."/>
        </authorList>
    </citation>
    <scope>NUCLEOTIDE SEQUENCE</scope>
    <source>
        <strain evidence="7">CramosumLFYP8</strain>
    </source>
</reference>
<feature type="domain" description="SIS" evidence="6">
    <location>
        <begin position="125"/>
        <end position="263"/>
    </location>
</feature>
<evidence type="ECO:0000313" key="7">
    <source>
        <dbReference type="EMBL" id="VYT92215.1"/>
    </source>
</evidence>
<evidence type="ECO:0000259" key="5">
    <source>
        <dbReference type="PROSITE" id="PS51071"/>
    </source>
</evidence>
<keyword evidence="1" id="KW-0805">Transcription regulation</keyword>
<dbReference type="InterPro" id="IPR000281">
    <property type="entry name" value="HTH_RpiR"/>
</dbReference>
<dbReference type="InterPro" id="IPR046348">
    <property type="entry name" value="SIS_dom_sf"/>
</dbReference>
<feature type="domain" description="HTH rpiR-type" evidence="5">
    <location>
        <begin position="1"/>
        <end position="76"/>
    </location>
</feature>
<proteinExistence type="predicted"/>
<dbReference type="Pfam" id="PF01380">
    <property type="entry name" value="SIS"/>
    <property type="match status" value="1"/>
</dbReference>
<accession>A0A6N3AI47</accession>
<evidence type="ECO:0000256" key="1">
    <source>
        <dbReference type="ARBA" id="ARBA00023015"/>
    </source>
</evidence>
<evidence type="ECO:0000256" key="4">
    <source>
        <dbReference type="SAM" id="Phobius"/>
    </source>
</evidence>
<keyword evidence="2" id="KW-0238">DNA-binding</keyword>
<dbReference type="InterPro" id="IPR047640">
    <property type="entry name" value="RpiR-like"/>
</dbReference>
<dbReference type="InterPro" id="IPR035472">
    <property type="entry name" value="RpiR-like_SIS"/>
</dbReference>
<dbReference type="InterPro" id="IPR036388">
    <property type="entry name" value="WH-like_DNA-bd_sf"/>
</dbReference>
<sequence length="264" mass="30693">MSLIDNLSNEKLFTKSEIEVINFIKENPNLVLNMTIGELANQTFSSNTTIIRICKKLGFNGFRDFKIEYLRNIESLKYLNNETDFTLPFQDNEPTWQIINSISNVYKDSINLINSELNIAELEDIVEVLDTSPRTFVFGIGDSKITAMNFINKLVKIGKFFILTTENNEQESFCKGITKDDCCLFITYDKNESYKACLKILFQKRCKIIVITSNCDNPLVKYSNYHIIIPHKEKDEKIATFYSQLAFNYILSIIYSLIYKRNKH</sequence>
<dbReference type="InterPro" id="IPR001347">
    <property type="entry name" value="SIS_dom"/>
</dbReference>
<dbReference type="Pfam" id="PF01418">
    <property type="entry name" value="HTH_6"/>
    <property type="match status" value="1"/>
</dbReference>
<dbReference type="PANTHER" id="PTHR30514">
    <property type="entry name" value="GLUCOKINASE"/>
    <property type="match status" value="1"/>
</dbReference>
<dbReference type="Gene3D" id="1.10.10.10">
    <property type="entry name" value="Winged helix-like DNA-binding domain superfamily/Winged helix DNA-binding domain"/>
    <property type="match status" value="1"/>
</dbReference>
<feature type="transmembrane region" description="Helical" evidence="4">
    <location>
        <begin position="241"/>
        <end position="259"/>
    </location>
</feature>
<dbReference type="Gene3D" id="3.40.50.10490">
    <property type="entry name" value="Glucose-6-phosphate isomerase like protein, domain 1"/>
    <property type="match status" value="1"/>
</dbReference>
<dbReference type="RefSeq" id="WP_156635513.1">
    <property type="nucleotide sequence ID" value="NZ_CACRTL010000027.1"/>
</dbReference>
<evidence type="ECO:0000259" key="6">
    <source>
        <dbReference type="PROSITE" id="PS51464"/>
    </source>
</evidence>
<dbReference type="PROSITE" id="PS51464">
    <property type="entry name" value="SIS"/>
    <property type="match status" value="1"/>
</dbReference>
<dbReference type="SUPFAM" id="SSF46689">
    <property type="entry name" value="Homeodomain-like"/>
    <property type="match status" value="1"/>
</dbReference>
<name>A0A6N3AI47_9FIRM</name>
<dbReference type="GO" id="GO:0097367">
    <property type="term" value="F:carbohydrate derivative binding"/>
    <property type="evidence" value="ECO:0007669"/>
    <property type="project" value="InterPro"/>
</dbReference>
<dbReference type="AlphaFoldDB" id="A0A6N3AI47"/>
<dbReference type="SUPFAM" id="SSF53697">
    <property type="entry name" value="SIS domain"/>
    <property type="match status" value="1"/>
</dbReference>
<keyword evidence="3" id="KW-0804">Transcription</keyword>